<dbReference type="GO" id="GO:0006351">
    <property type="term" value="P:DNA-templated transcription"/>
    <property type="evidence" value="ECO:0007669"/>
    <property type="project" value="TreeGrafter"/>
</dbReference>
<keyword evidence="2" id="KW-0805">Transcription regulation</keyword>
<gene>
    <name evidence="6" type="ORF">ED236_07460</name>
</gene>
<dbReference type="SUPFAM" id="SSF53850">
    <property type="entry name" value="Periplasmic binding protein-like II"/>
    <property type="match status" value="1"/>
</dbReference>
<evidence type="ECO:0000256" key="4">
    <source>
        <dbReference type="ARBA" id="ARBA00023163"/>
    </source>
</evidence>
<dbReference type="InterPro" id="IPR036390">
    <property type="entry name" value="WH_DNA-bd_sf"/>
</dbReference>
<reference evidence="6 7" key="1">
    <citation type="submission" date="2018-10" db="EMBL/GenBank/DDBJ databases">
        <authorList>
            <person name="Chen W.-M."/>
        </authorList>
    </citation>
    <scope>NUCLEOTIDE SEQUENCE [LARGE SCALE GENOMIC DNA]</scope>
    <source>
        <strain evidence="6 7">H-5</strain>
    </source>
</reference>
<evidence type="ECO:0000313" key="7">
    <source>
        <dbReference type="Proteomes" id="UP000275137"/>
    </source>
</evidence>
<protein>
    <submittedName>
        <fullName evidence="6">LysR family transcriptional regulator</fullName>
    </submittedName>
</protein>
<proteinExistence type="inferred from homology"/>
<comment type="similarity">
    <text evidence="1">Belongs to the LysR transcriptional regulatory family.</text>
</comment>
<evidence type="ECO:0000256" key="2">
    <source>
        <dbReference type="ARBA" id="ARBA00023015"/>
    </source>
</evidence>
<dbReference type="Proteomes" id="UP000275137">
    <property type="component" value="Unassembled WGS sequence"/>
</dbReference>
<dbReference type="CDD" id="cd08422">
    <property type="entry name" value="PBP2_CrgA_like"/>
    <property type="match status" value="1"/>
</dbReference>
<dbReference type="GO" id="GO:0043565">
    <property type="term" value="F:sequence-specific DNA binding"/>
    <property type="evidence" value="ECO:0007669"/>
    <property type="project" value="TreeGrafter"/>
</dbReference>
<sequence length="322" mass="35846">MTKTNHPNEDRLTALESFVAVAQKRSFAAASLDLDISASALSRRISRLEASLGTRLFQRSTRHVSLTEAGTLYLSHVTEALTHMGRAQAAISDYGHEANGRLRVALPTMFGQLHVAPLLPTFMRRYPKVMLELSLSDWYTDIVGEGYDLGVRVGALESSDLIGRKLAYNQRILCCSPDYLQQHGAPASLTELRQHASLQFSTFKAPNYWRLKSESGSNPFKVTQVAITPVLRSDNAETLRQAALGGMGISLMARFIVDDDLKAGRLVRILPDISGEDSWIWAIYPNTPYVPLKVRVFIDFMLEQFAQHKAWGSEWSADHAPV</sequence>
<dbReference type="InterPro" id="IPR036388">
    <property type="entry name" value="WH-like_DNA-bd_sf"/>
</dbReference>
<evidence type="ECO:0000313" key="6">
    <source>
        <dbReference type="EMBL" id="ROH86265.1"/>
    </source>
</evidence>
<name>A0A3N0V0N5_9PROT</name>
<accession>A0A3N0V0N5</accession>
<dbReference type="SUPFAM" id="SSF46785">
    <property type="entry name" value="Winged helix' DNA-binding domain"/>
    <property type="match status" value="1"/>
</dbReference>
<dbReference type="EMBL" id="RJVP01000003">
    <property type="protein sequence ID" value="ROH86265.1"/>
    <property type="molecule type" value="Genomic_DNA"/>
</dbReference>
<organism evidence="6 7">
    <name type="scientific">Pseudomethylobacillus aquaticus</name>
    <dbReference type="NCBI Taxonomy" id="2676064"/>
    <lineage>
        <taxon>Bacteria</taxon>
        <taxon>Pseudomonadati</taxon>
        <taxon>Pseudomonadota</taxon>
        <taxon>Betaproteobacteria</taxon>
        <taxon>Nitrosomonadales</taxon>
        <taxon>Methylophilaceae</taxon>
        <taxon>Pseudomethylobacillus</taxon>
    </lineage>
</organism>
<dbReference type="Pfam" id="PF00126">
    <property type="entry name" value="HTH_1"/>
    <property type="match status" value="1"/>
</dbReference>
<comment type="caution">
    <text evidence="6">The sequence shown here is derived from an EMBL/GenBank/DDBJ whole genome shotgun (WGS) entry which is preliminary data.</text>
</comment>
<dbReference type="FunFam" id="1.10.10.10:FF:000001">
    <property type="entry name" value="LysR family transcriptional regulator"/>
    <property type="match status" value="1"/>
</dbReference>
<feature type="domain" description="HTH lysR-type" evidence="5">
    <location>
        <begin position="10"/>
        <end position="67"/>
    </location>
</feature>
<evidence type="ECO:0000256" key="1">
    <source>
        <dbReference type="ARBA" id="ARBA00009437"/>
    </source>
</evidence>
<keyword evidence="4" id="KW-0804">Transcription</keyword>
<dbReference type="Pfam" id="PF03466">
    <property type="entry name" value="LysR_substrate"/>
    <property type="match status" value="1"/>
</dbReference>
<evidence type="ECO:0000256" key="3">
    <source>
        <dbReference type="ARBA" id="ARBA00023125"/>
    </source>
</evidence>
<keyword evidence="7" id="KW-1185">Reference proteome</keyword>
<dbReference type="Gene3D" id="3.40.190.290">
    <property type="match status" value="1"/>
</dbReference>
<dbReference type="AlphaFoldDB" id="A0A3N0V0N5"/>
<evidence type="ECO:0000259" key="5">
    <source>
        <dbReference type="PROSITE" id="PS50931"/>
    </source>
</evidence>
<dbReference type="InterPro" id="IPR005119">
    <property type="entry name" value="LysR_subst-bd"/>
</dbReference>
<dbReference type="RefSeq" id="WP_123237328.1">
    <property type="nucleotide sequence ID" value="NZ_RJVP01000003.1"/>
</dbReference>
<dbReference type="GO" id="GO:0003700">
    <property type="term" value="F:DNA-binding transcription factor activity"/>
    <property type="evidence" value="ECO:0007669"/>
    <property type="project" value="InterPro"/>
</dbReference>
<dbReference type="PROSITE" id="PS50931">
    <property type="entry name" value="HTH_LYSR"/>
    <property type="match status" value="1"/>
</dbReference>
<dbReference type="PANTHER" id="PTHR30537">
    <property type="entry name" value="HTH-TYPE TRANSCRIPTIONAL REGULATOR"/>
    <property type="match status" value="1"/>
</dbReference>
<dbReference type="InterPro" id="IPR058163">
    <property type="entry name" value="LysR-type_TF_proteobact-type"/>
</dbReference>
<dbReference type="FunFam" id="3.40.190.290:FF:000001">
    <property type="entry name" value="Transcriptional regulator, LysR family"/>
    <property type="match status" value="1"/>
</dbReference>
<dbReference type="InterPro" id="IPR000847">
    <property type="entry name" value="LysR_HTH_N"/>
</dbReference>
<dbReference type="Gene3D" id="1.10.10.10">
    <property type="entry name" value="Winged helix-like DNA-binding domain superfamily/Winged helix DNA-binding domain"/>
    <property type="match status" value="1"/>
</dbReference>
<dbReference type="PANTHER" id="PTHR30537:SF5">
    <property type="entry name" value="HTH-TYPE TRANSCRIPTIONAL ACTIVATOR TTDR-RELATED"/>
    <property type="match status" value="1"/>
</dbReference>
<keyword evidence="3" id="KW-0238">DNA-binding</keyword>